<protein>
    <recommendedName>
        <fullName evidence="2">BZIP domain-containing protein</fullName>
    </recommendedName>
</protein>
<dbReference type="CDD" id="cd14688">
    <property type="entry name" value="bZIP_YAP"/>
    <property type="match status" value="1"/>
</dbReference>
<dbReference type="GO" id="GO:0003700">
    <property type="term" value="F:DNA-binding transcription factor activity"/>
    <property type="evidence" value="ECO:0007669"/>
    <property type="project" value="InterPro"/>
</dbReference>
<feature type="region of interest" description="Disordered" evidence="1">
    <location>
        <begin position="1"/>
        <end position="54"/>
    </location>
</feature>
<feature type="region of interest" description="Disordered" evidence="1">
    <location>
        <begin position="277"/>
        <end position="311"/>
    </location>
</feature>
<dbReference type="EMBL" id="JANBPK010001199">
    <property type="protein sequence ID" value="KAJ2924938.1"/>
    <property type="molecule type" value="Genomic_DNA"/>
</dbReference>
<evidence type="ECO:0000256" key="1">
    <source>
        <dbReference type="SAM" id="MobiDB-lite"/>
    </source>
</evidence>
<keyword evidence="4" id="KW-1185">Reference proteome</keyword>
<evidence type="ECO:0000313" key="3">
    <source>
        <dbReference type="EMBL" id="KAJ2924938.1"/>
    </source>
</evidence>
<dbReference type="AlphaFoldDB" id="A0A9W8MDA7"/>
<dbReference type="Pfam" id="PF00170">
    <property type="entry name" value="bZIP_1"/>
    <property type="match status" value="1"/>
</dbReference>
<dbReference type="SMART" id="SM00338">
    <property type="entry name" value="BRLZ"/>
    <property type="match status" value="1"/>
</dbReference>
<dbReference type="PANTHER" id="PTHR38116">
    <property type="entry name" value="CHROMOSOME 7, WHOLE GENOME SHOTGUN SEQUENCE"/>
    <property type="match status" value="1"/>
</dbReference>
<dbReference type="PROSITE" id="PS00036">
    <property type="entry name" value="BZIP_BASIC"/>
    <property type="match status" value="1"/>
</dbReference>
<dbReference type="Gene3D" id="1.20.5.170">
    <property type="match status" value="1"/>
</dbReference>
<feature type="non-terminal residue" evidence="3">
    <location>
        <position position="452"/>
    </location>
</feature>
<comment type="caution">
    <text evidence="3">The sequence shown here is derived from an EMBL/GenBank/DDBJ whole genome shotgun (WGS) entry which is preliminary data.</text>
</comment>
<gene>
    <name evidence="3" type="ORF">H1R20_g12134</name>
</gene>
<proteinExistence type="predicted"/>
<sequence length="452" mass="50317">MPGQASRDRSVSLSAEVESDLESHPDKEGSSAPGKPGRKKNPNSQAARRDQNRIAQREFRLRKQQRIRDLEARVEILSGGKDEALGEMRNVVKDLMAENQNLRNMLRSLATFIGEGLGGVLPKLGWDLTDFNTWVNKGETDTAWEGYQRRKKVSHQAQADAAVAGTSSLSSTPGQKRPAEDASLSGQSKRPRGDDGEGRTSNGFNNLLSPVTSSSNVYPQDSRNLDRPAIFSEMMRGSANSGMFVQSPSPSSSSLPYGGVQGTMVDGYQNSYLGGMNMPPLHQPIHQPPYDSHNGPPQARGSALPPPVPTDDEELDIDNDPNKSEAYKLIHYHLENYKRNSSYCLPSSLRPTATQRSIPHESVIDAILHPELRDRLIINRPKYELTDSLIQYRRAVTIHGDDVLAHSNWEISEQFFRTFPFLADPAIFTLCNRWRKERGESPLRIEDFQASV</sequence>
<feature type="compositionally biased region" description="Basic and acidic residues" evidence="1">
    <location>
        <begin position="1"/>
        <end position="10"/>
    </location>
</feature>
<dbReference type="Pfam" id="PF11905">
    <property type="entry name" value="DUF3425"/>
    <property type="match status" value="1"/>
</dbReference>
<dbReference type="InterPro" id="IPR046347">
    <property type="entry name" value="bZIP_sf"/>
</dbReference>
<dbReference type="PANTHER" id="PTHR38116:SF9">
    <property type="entry name" value="BZIP DOMAIN-CONTAINING PROTEIN"/>
    <property type="match status" value="1"/>
</dbReference>
<accession>A0A9W8MDA7</accession>
<evidence type="ECO:0000259" key="2">
    <source>
        <dbReference type="PROSITE" id="PS00036"/>
    </source>
</evidence>
<dbReference type="SUPFAM" id="SSF57959">
    <property type="entry name" value="Leucine zipper domain"/>
    <property type="match status" value="1"/>
</dbReference>
<organism evidence="3 4">
    <name type="scientific">Candolleomyces eurysporus</name>
    <dbReference type="NCBI Taxonomy" id="2828524"/>
    <lineage>
        <taxon>Eukaryota</taxon>
        <taxon>Fungi</taxon>
        <taxon>Dikarya</taxon>
        <taxon>Basidiomycota</taxon>
        <taxon>Agaricomycotina</taxon>
        <taxon>Agaricomycetes</taxon>
        <taxon>Agaricomycetidae</taxon>
        <taxon>Agaricales</taxon>
        <taxon>Agaricineae</taxon>
        <taxon>Psathyrellaceae</taxon>
        <taxon>Candolleomyces</taxon>
    </lineage>
</organism>
<evidence type="ECO:0000313" key="4">
    <source>
        <dbReference type="Proteomes" id="UP001140091"/>
    </source>
</evidence>
<dbReference type="Proteomes" id="UP001140091">
    <property type="component" value="Unassembled WGS sequence"/>
</dbReference>
<dbReference type="OrthoDB" id="2245989at2759"/>
<feature type="region of interest" description="Disordered" evidence="1">
    <location>
        <begin position="158"/>
        <end position="225"/>
    </location>
</feature>
<name>A0A9W8MDA7_9AGAR</name>
<dbReference type="InterPro" id="IPR004827">
    <property type="entry name" value="bZIP"/>
</dbReference>
<feature type="compositionally biased region" description="Polar residues" evidence="1">
    <location>
        <begin position="165"/>
        <end position="174"/>
    </location>
</feature>
<dbReference type="InterPro" id="IPR021833">
    <property type="entry name" value="DUF3425"/>
</dbReference>
<feature type="compositionally biased region" description="Polar residues" evidence="1">
    <location>
        <begin position="199"/>
        <end position="222"/>
    </location>
</feature>
<feature type="domain" description="BZIP" evidence="2">
    <location>
        <begin position="48"/>
        <end position="62"/>
    </location>
</feature>
<reference evidence="3" key="1">
    <citation type="submission" date="2022-06" db="EMBL/GenBank/DDBJ databases">
        <title>Genome Sequence of Candolleomyces eurysporus.</title>
        <authorList>
            <person name="Buettner E."/>
        </authorList>
    </citation>
    <scope>NUCLEOTIDE SEQUENCE</scope>
    <source>
        <strain evidence="3">VTCC 930004</strain>
    </source>
</reference>